<proteinExistence type="predicted"/>
<dbReference type="Proteomes" id="UP000223025">
    <property type="component" value="Segment"/>
</dbReference>
<dbReference type="RefSeq" id="YP_009612116.1">
    <property type="nucleotide sequence ID" value="NC_042013.1"/>
</dbReference>
<dbReference type="GeneID" id="40088454"/>
<sequence>MKILEYFPHIKNRVSKDCDEELLMYSIRYGKEFVALKIKTPRGANCTRLENGAVLFRLIDEDDEYWAGAEGIYITTVGHPIKTNVDTKGGAFIGLTSFGEFEISFNNTEYYLRNDSYNSPSMEKFNKFWKLTPYDDSFRTPLNGEYSHIKGRIVPIDKKRYSYLEKMYGNGSEFIILDINVPKDSVHVRVDEGVMFWFADASSLDSKSYYVLSSVAKDKGSIFLNKSTIIHKYHYGENYHGYSYFMPSDIVSYDDNRKVNAFNNYWKNI</sequence>
<dbReference type="EMBL" id="MF403008">
    <property type="protein sequence ID" value="AUZ95210.1"/>
    <property type="molecule type" value="Genomic_DNA"/>
</dbReference>
<protein>
    <submittedName>
        <fullName evidence="1">Uncharacterized protein</fullName>
    </submittedName>
</protein>
<name>A0A2L0V0B7_9CAUD</name>
<dbReference type="KEGG" id="vg:40088454"/>
<organism evidence="1 2">
    <name type="scientific">Agrobacterium phage Atu_ph07</name>
    <dbReference type="NCBI Taxonomy" id="2024264"/>
    <lineage>
        <taxon>Viruses</taxon>
        <taxon>Duplodnaviria</taxon>
        <taxon>Heunggongvirae</taxon>
        <taxon>Uroviricota</taxon>
        <taxon>Caudoviricetes</taxon>
        <taxon>Polybotosvirus</taxon>
        <taxon>Polybotosvirus Atuph07</taxon>
    </lineage>
</organism>
<accession>A0A2L0V0B7</accession>
<keyword evidence="2" id="KW-1185">Reference proteome</keyword>
<evidence type="ECO:0000313" key="2">
    <source>
        <dbReference type="Proteomes" id="UP000223025"/>
    </source>
</evidence>
<reference evidence="1 2" key="1">
    <citation type="submission" date="2017-06" db="EMBL/GenBank/DDBJ databases">
        <authorList>
            <person name="Kim H.J."/>
            <person name="Triplett B.A."/>
        </authorList>
    </citation>
    <scope>NUCLEOTIDE SEQUENCE [LARGE SCALE GENOMIC DNA]</scope>
</reference>
<evidence type="ECO:0000313" key="1">
    <source>
        <dbReference type="EMBL" id="AUZ95210.1"/>
    </source>
</evidence>